<organism evidence="11">
    <name type="scientific">Albugo laibachii Nc14</name>
    <dbReference type="NCBI Taxonomy" id="890382"/>
    <lineage>
        <taxon>Eukaryota</taxon>
        <taxon>Sar</taxon>
        <taxon>Stramenopiles</taxon>
        <taxon>Oomycota</taxon>
        <taxon>Peronosporomycetes</taxon>
        <taxon>Albuginales</taxon>
        <taxon>Albuginaceae</taxon>
        <taxon>Albugo</taxon>
    </lineage>
</organism>
<feature type="coiled-coil region" evidence="8">
    <location>
        <begin position="165"/>
        <end position="194"/>
    </location>
</feature>
<keyword evidence="3 8" id="KW-0175">Coiled coil</keyword>
<dbReference type="AlphaFoldDB" id="F0WZR8"/>
<keyword evidence="2" id="KW-0282">Flagellum</keyword>
<reference evidence="11" key="1">
    <citation type="journal article" date="2011" name="PLoS Biol.">
        <title>Gene gain and loss during evolution of obligate parasitism in the white rust pathogen of Arabidopsis thaliana.</title>
        <authorList>
            <person name="Kemen E."/>
            <person name="Gardiner A."/>
            <person name="Schultz-Larsen T."/>
            <person name="Kemen A.C."/>
            <person name="Balmuth A.L."/>
            <person name="Robert-Seilaniantz A."/>
            <person name="Bailey K."/>
            <person name="Holub E."/>
            <person name="Studholme D.J."/>
            <person name="Maclean D."/>
            <person name="Jones J.D."/>
        </authorList>
    </citation>
    <scope>NUCLEOTIDE SEQUENCE</scope>
</reference>
<evidence type="ECO:0000256" key="6">
    <source>
        <dbReference type="ARBA" id="ARBA00034116"/>
    </source>
</evidence>
<reference evidence="11" key="2">
    <citation type="submission" date="2011-02" db="EMBL/GenBank/DDBJ databases">
        <authorList>
            <person name="MacLean D."/>
        </authorList>
    </citation>
    <scope>NUCLEOTIDE SEQUENCE</scope>
</reference>
<dbReference type="EMBL" id="FR824483">
    <property type="protein sequence ID" value="CCA26995.1"/>
    <property type="molecule type" value="Genomic_DNA"/>
</dbReference>
<comment type="similarity">
    <text evidence="6">Belongs to the CFAP45 family.</text>
</comment>
<dbReference type="PANTHER" id="PTHR15504">
    <property type="entry name" value="NASOPHARYNGEAL EPITHELIUM SPECIFIC PROTEIN 1"/>
    <property type="match status" value="1"/>
</dbReference>
<evidence type="ECO:0000256" key="7">
    <source>
        <dbReference type="ARBA" id="ARBA00034142"/>
    </source>
</evidence>
<evidence type="ECO:0000256" key="1">
    <source>
        <dbReference type="ARBA" id="ARBA00004230"/>
    </source>
</evidence>
<feature type="region of interest" description="Disordered" evidence="9">
    <location>
        <begin position="331"/>
        <end position="351"/>
    </location>
</feature>
<name>F0WZR8_9STRA</name>
<protein>
    <recommendedName>
        <fullName evidence="7">Cilia- and flagella-associated protein 45</fullName>
    </recommendedName>
</protein>
<dbReference type="HOGENOM" id="CLU_578078_0_0_1"/>
<evidence type="ECO:0000256" key="4">
    <source>
        <dbReference type="ARBA" id="ARBA00023069"/>
    </source>
</evidence>
<evidence type="ECO:0000259" key="10">
    <source>
        <dbReference type="Pfam" id="PF13868"/>
    </source>
</evidence>
<dbReference type="InterPro" id="IPR033253">
    <property type="entry name" value="CFAP45"/>
</dbReference>
<feature type="domain" description="Trichohyalin-plectin-homology" evidence="10">
    <location>
        <begin position="113"/>
        <end position="459"/>
    </location>
</feature>
<keyword evidence="4" id="KW-0969">Cilium</keyword>
<dbReference type="Pfam" id="PF13868">
    <property type="entry name" value="TPH"/>
    <property type="match status" value="1"/>
</dbReference>
<evidence type="ECO:0000256" key="2">
    <source>
        <dbReference type="ARBA" id="ARBA00022846"/>
    </source>
</evidence>
<keyword evidence="5" id="KW-0966">Cell projection</keyword>
<sequence length="475" mass="56490">MIPREIVQKIDSMKRGTTNRLAGRDIAVMCTVTQRNYDEIRSRAQLSSNQTDSKMESPLHLLSGSHDKIEERKRKMREDGDGIRVRREQATLEMDIERLREAPLIDEDVNMHQHVASIRRIQSLAVQARGYADCDKLRKQHKDNEAREARYNKVHDDIMEQESHKELERRNKAREEKQIKALEARNALEDQINERQKKKIWEEEAKALEGSRILQMYKTYEAEEKVKAKKQRESVKENLAQVCQTNDRLRSLKAAEIERRKYEESMARAFLHRKAAEEEARQNEKIELQKVKDEKFAKLCAKQQKSSDTRSFEDEKRAKRAYEAMEMRLRHKEELQKQEKRESLQRLSDDRTEQIQFRQALRDREKDAENMLNKLSLDMEKKALQKQVKEIKSQQQRQVSYREQLQEQIHNDTLSQHQKKQMEDVNATYGQKKHVKECIIAEKVRQDTIEKLRKENVPETYLSELKRMKISQAIA</sequence>
<dbReference type="PANTHER" id="PTHR15504:SF0">
    <property type="entry name" value="CILIA- AND FLAGELLA-ASSOCIATED PROTEIN 45"/>
    <property type="match status" value="1"/>
</dbReference>
<evidence type="ECO:0000256" key="8">
    <source>
        <dbReference type="SAM" id="Coils"/>
    </source>
</evidence>
<dbReference type="InterPro" id="IPR043597">
    <property type="entry name" value="TPH_dom"/>
</dbReference>
<dbReference type="GO" id="GO:0031514">
    <property type="term" value="C:motile cilium"/>
    <property type="evidence" value="ECO:0007669"/>
    <property type="project" value="UniProtKB-SubCell"/>
</dbReference>
<gene>
    <name evidence="11" type="primary">AlNc14C440G11659</name>
    <name evidence="11" type="ORF">ALNC14_131390</name>
</gene>
<evidence type="ECO:0000256" key="5">
    <source>
        <dbReference type="ARBA" id="ARBA00023273"/>
    </source>
</evidence>
<proteinExistence type="inferred from homology"/>
<evidence type="ECO:0000256" key="9">
    <source>
        <dbReference type="SAM" id="MobiDB-lite"/>
    </source>
</evidence>
<evidence type="ECO:0000313" key="11">
    <source>
        <dbReference type="EMBL" id="CCA26995.1"/>
    </source>
</evidence>
<comment type="subcellular location">
    <subcellularLocation>
        <location evidence="1">Cell projection</location>
        <location evidence="1">Cilium</location>
        <location evidence="1">Flagellum</location>
    </subcellularLocation>
</comment>
<evidence type="ECO:0000256" key="3">
    <source>
        <dbReference type="ARBA" id="ARBA00023054"/>
    </source>
</evidence>
<accession>F0WZR8</accession>